<sequence length="124" mass="14519">MTPATLRVTGNFSRNLDGIEAFLREVDATQVFAELLDDLFAEVFPALERFPEMGADFFHHPPTCRETQVRTQQLRRRLGPETSLREVLRGDYLLLYAHRERDIFLLAIRHHRQLSFDLSGHWPD</sequence>
<dbReference type="RefSeq" id="WP_092053785.1">
    <property type="nucleotide sequence ID" value="NZ_FOJJ01000003.1"/>
</dbReference>
<proteinExistence type="predicted"/>
<dbReference type="AlphaFoldDB" id="A0A550J7W1"/>
<comment type="caution">
    <text evidence="2">The sequence shown here is derived from an EMBL/GenBank/DDBJ whole genome shotgun (WGS) entry which is preliminary data.</text>
</comment>
<reference evidence="2 3" key="1">
    <citation type="submission" date="2019-07" db="EMBL/GenBank/DDBJ databases">
        <title>Insights of Desulfuromonas acetexigens electromicrobiology.</title>
        <authorList>
            <person name="Katuri K."/>
            <person name="Sapireddy V."/>
            <person name="Shaw D.R."/>
            <person name="Saikaly P."/>
        </authorList>
    </citation>
    <scope>NUCLEOTIDE SEQUENCE [LARGE SCALE GENOMIC DNA]</scope>
    <source>
        <strain evidence="2 3">2873</strain>
    </source>
</reference>
<dbReference type="EMBL" id="VJVV01000011">
    <property type="protein sequence ID" value="TRO79311.1"/>
    <property type="molecule type" value="Genomic_DNA"/>
</dbReference>
<keyword evidence="1" id="KW-1277">Toxin-antitoxin system</keyword>
<dbReference type="OrthoDB" id="5405593at2"/>
<keyword evidence="3" id="KW-1185">Reference proteome</keyword>
<gene>
    <name evidence="2" type="ORF">FL622_13655</name>
</gene>
<dbReference type="Pfam" id="PF05016">
    <property type="entry name" value="ParE_toxin"/>
    <property type="match status" value="1"/>
</dbReference>
<evidence type="ECO:0000313" key="2">
    <source>
        <dbReference type="EMBL" id="TRO79311.1"/>
    </source>
</evidence>
<dbReference type="InterPro" id="IPR035093">
    <property type="entry name" value="RelE/ParE_toxin_dom_sf"/>
</dbReference>
<dbReference type="InterPro" id="IPR007712">
    <property type="entry name" value="RelE/ParE_toxin"/>
</dbReference>
<name>A0A550J7W1_9BACT</name>
<dbReference type="Proteomes" id="UP000317155">
    <property type="component" value="Unassembled WGS sequence"/>
</dbReference>
<evidence type="ECO:0000256" key="1">
    <source>
        <dbReference type="ARBA" id="ARBA00022649"/>
    </source>
</evidence>
<evidence type="ECO:0000313" key="3">
    <source>
        <dbReference type="Proteomes" id="UP000317155"/>
    </source>
</evidence>
<dbReference type="Gene3D" id="3.30.2310.20">
    <property type="entry name" value="RelE-like"/>
    <property type="match status" value="1"/>
</dbReference>
<protein>
    <submittedName>
        <fullName evidence="2">Type II toxin-antitoxin system RelE/ParE family toxin</fullName>
    </submittedName>
</protein>
<accession>A0A550J7W1</accession>
<organism evidence="2 3">
    <name type="scientific">Trichloromonas acetexigens</name>
    <dbReference type="NCBI Taxonomy" id="38815"/>
    <lineage>
        <taxon>Bacteria</taxon>
        <taxon>Pseudomonadati</taxon>
        <taxon>Thermodesulfobacteriota</taxon>
        <taxon>Desulfuromonadia</taxon>
        <taxon>Desulfuromonadales</taxon>
        <taxon>Trichloromonadaceae</taxon>
        <taxon>Trichloromonas</taxon>
    </lineage>
</organism>